<dbReference type="SUPFAM" id="SSF56112">
    <property type="entry name" value="Protein kinase-like (PK-like)"/>
    <property type="match status" value="1"/>
</dbReference>
<dbReference type="PANTHER" id="PTHR21064">
    <property type="entry name" value="AMINOGLYCOSIDE PHOSPHOTRANSFERASE DOMAIN-CONTAINING PROTEIN-RELATED"/>
    <property type="match status" value="1"/>
</dbReference>
<gene>
    <name evidence="3" type="ORF">A3F94_02615</name>
</gene>
<organism evidence="3 4">
    <name type="scientific">Candidatus Spechtbacteria bacterium RIFCSPLOWO2_12_FULL_38_22</name>
    <dbReference type="NCBI Taxonomy" id="1802165"/>
    <lineage>
        <taxon>Bacteria</taxon>
        <taxon>Candidatus Spechtiibacteriota</taxon>
    </lineage>
</organism>
<dbReference type="InterPro" id="IPR050249">
    <property type="entry name" value="Pseudomonas-type_ThrB"/>
</dbReference>
<dbReference type="Gene3D" id="3.90.1200.10">
    <property type="match status" value="1"/>
</dbReference>
<name>A0A1G2HJX3_9BACT</name>
<dbReference type="PANTHER" id="PTHR21064:SF6">
    <property type="entry name" value="AMINOGLYCOSIDE PHOSPHOTRANSFERASE DOMAIN-CONTAINING PROTEIN"/>
    <property type="match status" value="1"/>
</dbReference>
<feature type="domain" description="Aminoglycoside phosphotransferase" evidence="2">
    <location>
        <begin position="22"/>
        <end position="242"/>
    </location>
</feature>
<dbReference type="InterPro" id="IPR011009">
    <property type="entry name" value="Kinase-like_dom_sf"/>
</dbReference>
<dbReference type="GO" id="GO:0019202">
    <property type="term" value="F:amino acid kinase activity"/>
    <property type="evidence" value="ECO:0007669"/>
    <property type="project" value="TreeGrafter"/>
</dbReference>
<dbReference type="Pfam" id="PF01636">
    <property type="entry name" value="APH"/>
    <property type="match status" value="1"/>
</dbReference>
<reference evidence="3 4" key="1">
    <citation type="journal article" date="2016" name="Nat. Commun.">
        <title>Thousands of microbial genomes shed light on interconnected biogeochemical processes in an aquifer system.</title>
        <authorList>
            <person name="Anantharaman K."/>
            <person name="Brown C.T."/>
            <person name="Hug L.A."/>
            <person name="Sharon I."/>
            <person name="Castelle C.J."/>
            <person name="Probst A.J."/>
            <person name="Thomas B.C."/>
            <person name="Singh A."/>
            <person name="Wilkins M.J."/>
            <person name="Karaoz U."/>
            <person name="Brodie E.L."/>
            <person name="Williams K.H."/>
            <person name="Hubbard S.S."/>
            <person name="Banfield J.F."/>
        </authorList>
    </citation>
    <scope>NUCLEOTIDE SEQUENCE [LARGE SCALE GENOMIC DNA]</scope>
</reference>
<comment type="caution">
    <text evidence="3">The sequence shown here is derived from an EMBL/GenBank/DDBJ whole genome shotgun (WGS) entry which is preliminary data.</text>
</comment>
<proteinExistence type="inferred from homology"/>
<sequence>MNYSEPQKALKFFDIKENIINVSRIDKGLINETYLVKTTGQNYLLQKLHRVLKPSVLYDIHETTTVLHNKNITTPLLIKTLKGELGLNLPSGHWRVLTFISGICLENGLNTKQAYSAGRLLGKFHDTLSEHNYIFKHQIKNFHNTEKIITYFKKLLKNLPDVSRYNEIIATGRDMISFYEKMDKKINSLPNRTIHGDPKINNIVFTTDKKEALCLLDLDTLGKNKIILDIGDAARTWCNDANEDDIKNSKFNPKTLKQMVRGYAETASFITNAELKAIVEGIETILIEQISRFLTDAIEESYYTLQKEKYDSLYTQNKTKAMAQVKLFYDFQNHKPEVIQFLNSLIK</sequence>
<protein>
    <recommendedName>
        <fullName evidence="2">Aminoglycoside phosphotransferase domain-containing protein</fullName>
    </recommendedName>
</protein>
<dbReference type="STRING" id="1802165.A3F94_02615"/>
<accession>A0A1G2HJX3</accession>
<evidence type="ECO:0000313" key="4">
    <source>
        <dbReference type="Proteomes" id="UP000176770"/>
    </source>
</evidence>
<dbReference type="Gene3D" id="3.30.200.20">
    <property type="entry name" value="Phosphorylase Kinase, domain 1"/>
    <property type="match status" value="1"/>
</dbReference>
<evidence type="ECO:0000256" key="1">
    <source>
        <dbReference type="ARBA" id="ARBA00038240"/>
    </source>
</evidence>
<evidence type="ECO:0000259" key="2">
    <source>
        <dbReference type="Pfam" id="PF01636"/>
    </source>
</evidence>
<evidence type="ECO:0000313" key="3">
    <source>
        <dbReference type="EMBL" id="OGZ62198.1"/>
    </source>
</evidence>
<comment type="similarity">
    <text evidence="1">Belongs to the pseudomonas-type ThrB family.</text>
</comment>
<dbReference type="Proteomes" id="UP000176770">
    <property type="component" value="Unassembled WGS sequence"/>
</dbReference>
<dbReference type="AlphaFoldDB" id="A0A1G2HJX3"/>
<dbReference type="EMBL" id="MHOK01000005">
    <property type="protein sequence ID" value="OGZ62198.1"/>
    <property type="molecule type" value="Genomic_DNA"/>
</dbReference>
<dbReference type="InterPro" id="IPR002575">
    <property type="entry name" value="Aminoglycoside_PTrfase"/>
</dbReference>